<reference evidence="4" key="1">
    <citation type="journal article" date="2020" name="Cell">
        <title>Large-Scale Comparative Analyses of Tick Genomes Elucidate Their Genetic Diversity and Vector Capacities.</title>
        <authorList>
            <consortium name="Tick Genome and Microbiome Consortium (TIGMIC)"/>
            <person name="Jia N."/>
            <person name="Wang J."/>
            <person name="Shi W."/>
            <person name="Du L."/>
            <person name="Sun Y."/>
            <person name="Zhan W."/>
            <person name="Jiang J.F."/>
            <person name="Wang Q."/>
            <person name="Zhang B."/>
            <person name="Ji P."/>
            <person name="Bell-Sakyi L."/>
            <person name="Cui X.M."/>
            <person name="Yuan T.T."/>
            <person name="Jiang B.G."/>
            <person name="Yang W.F."/>
            <person name="Lam T.T."/>
            <person name="Chang Q.C."/>
            <person name="Ding S.J."/>
            <person name="Wang X.J."/>
            <person name="Zhu J.G."/>
            <person name="Ruan X.D."/>
            <person name="Zhao L."/>
            <person name="Wei J.T."/>
            <person name="Ye R.Z."/>
            <person name="Que T.C."/>
            <person name="Du C.H."/>
            <person name="Zhou Y.H."/>
            <person name="Cheng J.X."/>
            <person name="Dai P.F."/>
            <person name="Guo W.B."/>
            <person name="Han X.H."/>
            <person name="Huang E.J."/>
            <person name="Li L.F."/>
            <person name="Wei W."/>
            <person name="Gao Y.C."/>
            <person name="Liu J.Z."/>
            <person name="Shao H.Z."/>
            <person name="Wang X."/>
            <person name="Wang C.C."/>
            <person name="Yang T.C."/>
            <person name="Huo Q.B."/>
            <person name="Li W."/>
            <person name="Chen H.Y."/>
            <person name="Chen S.E."/>
            <person name="Zhou L.G."/>
            <person name="Ni X.B."/>
            <person name="Tian J.H."/>
            <person name="Sheng Y."/>
            <person name="Liu T."/>
            <person name="Pan Y.S."/>
            <person name="Xia L.Y."/>
            <person name="Li J."/>
            <person name="Zhao F."/>
            <person name="Cao W.C."/>
        </authorList>
    </citation>
    <scope>NUCLEOTIDE SEQUENCE</scope>
    <source>
        <strain evidence="4">Rsan-2018</strain>
    </source>
</reference>
<dbReference type="InterPro" id="IPR005312">
    <property type="entry name" value="DUF1759"/>
</dbReference>
<evidence type="ECO:0000313" key="5">
    <source>
        <dbReference type="Proteomes" id="UP000821837"/>
    </source>
</evidence>
<dbReference type="Proteomes" id="UP000821837">
    <property type="component" value="Unassembled WGS sequence"/>
</dbReference>
<sequence>MVHDSHEQSKLHWRHTGHTLPPSCDASEERPSKAARAMLARAAREADFAQWLLTTATGHAARVAELEVIAKDLKHQDALIDPHVTDDDFAEECAGVRKYQALITRMRTRLEHLQRKSLSGGGTVNGSTTALSSTSSASPLKLPKLELQKFNGDRVGWQPFWEQFRQAVHENCTLSNIERFLYLRAVLTGRAAAAVSDIQASEQNYDYAIKTLKERFGRQDVLVQEHLTQLLNLQTVKRLDDVNALRRLHDNVQRNVAGLKNLGVQPDTYGAMLCAVLFRVLPTEWAVEFHKTHATDKDVLDSSTLDAILGSLRLELDSRERAHAGNTQTPHEPAKSHPPKDQHPDYIKGKGSAASLKVSVQHENEKCPFCDSPSHDGAECTAPIPIKEKKMRLRNAARCYRCAKRGHMTKACRNWTIRCAKCGRRHITSLCDPPVPSSEPKTAAELHSTASLSNSSKNSVLLQTAQVWVDGPCRKRLARCLFDGGSQRSFYSRKEHCVEALEIEEICSDKMVLPSDVHHLPGVADLQLADVAISPTRGDRSDIEILIGADSYWRIVSGEVRAIEGALVALNTDFGWTLQGPIPQAASTVCCSTVAVLRTGVVEPASSLSNELRASWELESLGISTKDGPSGDDEHVRHDFHSLSFVNGRYESSLPWKPLDRPCVVADVPAEIIHEKRRLTKTAVGSVSATAPPLLIDIERISDLNRLLRVTSWVRRFTHNCKHGAQRRNGALSAEEIREARDLLTRQVQREAFAASDLQVSDLVLLHDDFHPRHTWKVGRIIEVFPGRDGRTHACMIRLPGGKNRLEVNELRSLGGEYVKDFPWPHAGPPTNSSLPRAILKI</sequence>
<feature type="compositionally biased region" description="Low complexity" evidence="2">
    <location>
        <begin position="127"/>
        <end position="136"/>
    </location>
</feature>
<dbReference type="PROSITE" id="PS50158">
    <property type="entry name" value="ZF_CCHC"/>
    <property type="match status" value="1"/>
</dbReference>
<dbReference type="PANTHER" id="PTHR47331">
    <property type="entry name" value="PHD-TYPE DOMAIN-CONTAINING PROTEIN"/>
    <property type="match status" value="1"/>
</dbReference>
<evidence type="ECO:0000259" key="3">
    <source>
        <dbReference type="PROSITE" id="PS50158"/>
    </source>
</evidence>
<feature type="region of interest" description="Disordered" evidence="2">
    <location>
        <begin position="1"/>
        <end position="30"/>
    </location>
</feature>
<evidence type="ECO:0000313" key="4">
    <source>
        <dbReference type="EMBL" id="KAH7969957.1"/>
    </source>
</evidence>
<keyword evidence="1" id="KW-0863">Zinc-finger</keyword>
<evidence type="ECO:0000256" key="1">
    <source>
        <dbReference type="PROSITE-ProRule" id="PRU00047"/>
    </source>
</evidence>
<dbReference type="Pfam" id="PF03564">
    <property type="entry name" value="DUF1759"/>
    <property type="match status" value="1"/>
</dbReference>
<name>A0A9D4QB08_RHISA</name>
<protein>
    <recommendedName>
        <fullName evidence="3">CCHC-type domain-containing protein</fullName>
    </recommendedName>
</protein>
<dbReference type="VEuPathDB" id="VectorBase:RSAN_053824"/>
<organism evidence="4 5">
    <name type="scientific">Rhipicephalus sanguineus</name>
    <name type="common">Brown dog tick</name>
    <name type="synonym">Ixodes sanguineus</name>
    <dbReference type="NCBI Taxonomy" id="34632"/>
    <lineage>
        <taxon>Eukaryota</taxon>
        <taxon>Metazoa</taxon>
        <taxon>Ecdysozoa</taxon>
        <taxon>Arthropoda</taxon>
        <taxon>Chelicerata</taxon>
        <taxon>Arachnida</taxon>
        <taxon>Acari</taxon>
        <taxon>Parasitiformes</taxon>
        <taxon>Ixodida</taxon>
        <taxon>Ixodoidea</taxon>
        <taxon>Ixodidae</taxon>
        <taxon>Rhipicephalinae</taxon>
        <taxon>Rhipicephalus</taxon>
        <taxon>Rhipicephalus</taxon>
    </lineage>
</organism>
<gene>
    <name evidence="4" type="ORF">HPB52_023090</name>
</gene>
<keyword evidence="5" id="KW-1185">Reference proteome</keyword>
<dbReference type="PANTHER" id="PTHR47331:SF5">
    <property type="entry name" value="RIBONUCLEASE H"/>
    <property type="match status" value="1"/>
</dbReference>
<dbReference type="GO" id="GO:0003676">
    <property type="term" value="F:nucleic acid binding"/>
    <property type="evidence" value="ECO:0007669"/>
    <property type="project" value="InterPro"/>
</dbReference>
<dbReference type="GO" id="GO:0008270">
    <property type="term" value="F:zinc ion binding"/>
    <property type="evidence" value="ECO:0007669"/>
    <property type="project" value="UniProtKB-KW"/>
</dbReference>
<dbReference type="Pfam" id="PF18701">
    <property type="entry name" value="DUF5641"/>
    <property type="match status" value="1"/>
</dbReference>
<dbReference type="EMBL" id="JABSTV010001248">
    <property type="protein sequence ID" value="KAH7969957.1"/>
    <property type="molecule type" value="Genomic_DNA"/>
</dbReference>
<dbReference type="InterPro" id="IPR001878">
    <property type="entry name" value="Znf_CCHC"/>
</dbReference>
<keyword evidence="1" id="KW-0479">Metal-binding</keyword>
<comment type="caution">
    <text evidence="4">The sequence shown here is derived from an EMBL/GenBank/DDBJ whole genome shotgun (WGS) entry which is preliminary data.</text>
</comment>
<dbReference type="InterPro" id="IPR040676">
    <property type="entry name" value="DUF5641"/>
</dbReference>
<feature type="region of interest" description="Disordered" evidence="2">
    <location>
        <begin position="322"/>
        <end position="353"/>
    </location>
</feature>
<feature type="region of interest" description="Disordered" evidence="2">
    <location>
        <begin position="117"/>
        <end position="136"/>
    </location>
</feature>
<evidence type="ECO:0000256" key="2">
    <source>
        <dbReference type="SAM" id="MobiDB-lite"/>
    </source>
</evidence>
<feature type="domain" description="CCHC-type" evidence="3">
    <location>
        <begin position="398"/>
        <end position="414"/>
    </location>
</feature>
<feature type="compositionally biased region" description="Basic and acidic residues" evidence="2">
    <location>
        <begin position="1"/>
        <end position="10"/>
    </location>
</feature>
<feature type="compositionally biased region" description="Basic and acidic residues" evidence="2">
    <location>
        <begin position="332"/>
        <end position="348"/>
    </location>
</feature>
<proteinExistence type="predicted"/>
<dbReference type="SMART" id="SM00343">
    <property type="entry name" value="ZnF_C2HC"/>
    <property type="match status" value="2"/>
</dbReference>
<accession>A0A9D4QB08</accession>
<reference evidence="4" key="2">
    <citation type="submission" date="2021-09" db="EMBL/GenBank/DDBJ databases">
        <authorList>
            <person name="Jia N."/>
            <person name="Wang J."/>
            <person name="Shi W."/>
            <person name="Du L."/>
            <person name="Sun Y."/>
            <person name="Zhan W."/>
            <person name="Jiang J."/>
            <person name="Wang Q."/>
            <person name="Zhang B."/>
            <person name="Ji P."/>
            <person name="Sakyi L.B."/>
            <person name="Cui X."/>
            <person name="Yuan T."/>
            <person name="Jiang B."/>
            <person name="Yang W."/>
            <person name="Lam T.T.-Y."/>
            <person name="Chang Q."/>
            <person name="Ding S."/>
            <person name="Wang X."/>
            <person name="Zhu J."/>
            <person name="Ruan X."/>
            <person name="Zhao L."/>
            <person name="Wei J."/>
            <person name="Que T."/>
            <person name="Du C."/>
            <person name="Cheng J."/>
            <person name="Dai P."/>
            <person name="Han X."/>
            <person name="Huang E."/>
            <person name="Gao Y."/>
            <person name="Liu J."/>
            <person name="Shao H."/>
            <person name="Ye R."/>
            <person name="Li L."/>
            <person name="Wei W."/>
            <person name="Wang X."/>
            <person name="Wang C."/>
            <person name="Huo Q."/>
            <person name="Li W."/>
            <person name="Guo W."/>
            <person name="Chen H."/>
            <person name="Chen S."/>
            <person name="Zhou L."/>
            <person name="Zhou L."/>
            <person name="Ni X."/>
            <person name="Tian J."/>
            <person name="Zhou Y."/>
            <person name="Sheng Y."/>
            <person name="Liu T."/>
            <person name="Pan Y."/>
            <person name="Xia L."/>
            <person name="Li J."/>
            <person name="Zhao F."/>
            <person name="Cao W."/>
        </authorList>
    </citation>
    <scope>NUCLEOTIDE SEQUENCE</scope>
    <source>
        <strain evidence="4">Rsan-2018</strain>
        <tissue evidence="4">Larvae</tissue>
    </source>
</reference>
<keyword evidence="1" id="KW-0862">Zinc</keyword>
<dbReference type="VEuPathDB" id="VectorBase:RSAN_054851"/>
<dbReference type="AlphaFoldDB" id="A0A9D4QB08"/>